<evidence type="ECO:0000313" key="2">
    <source>
        <dbReference type="Proteomes" id="UP001220256"/>
    </source>
</evidence>
<gene>
    <name evidence="1" type="ORF">N7505_007657</name>
</gene>
<comment type="caution">
    <text evidence="1">The sequence shown here is derived from an EMBL/GenBank/DDBJ whole genome shotgun (WGS) entry which is preliminary data.</text>
</comment>
<reference evidence="1 2" key="1">
    <citation type="journal article" date="2023" name="IMA Fungus">
        <title>Comparative genomic study of the Penicillium genus elucidates a diverse pangenome and 15 lateral gene transfer events.</title>
        <authorList>
            <person name="Petersen C."/>
            <person name="Sorensen T."/>
            <person name="Nielsen M.R."/>
            <person name="Sondergaard T.E."/>
            <person name="Sorensen J.L."/>
            <person name="Fitzpatrick D.A."/>
            <person name="Frisvad J.C."/>
            <person name="Nielsen K.L."/>
        </authorList>
    </citation>
    <scope>NUCLEOTIDE SEQUENCE [LARGE SCALE GENOMIC DNA]</scope>
    <source>
        <strain evidence="1 2">IBT 3361</strain>
    </source>
</reference>
<organism evidence="1 2">
    <name type="scientific">Penicillium chrysogenum</name>
    <name type="common">Penicillium notatum</name>
    <dbReference type="NCBI Taxonomy" id="5076"/>
    <lineage>
        <taxon>Eukaryota</taxon>
        <taxon>Fungi</taxon>
        <taxon>Dikarya</taxon>
        <taxon>Ascomycota</taxon>
        <taxon>Pezizomycotina</taxon>
        <taxon>Eurotiomycetes</taxon>
        <taxon>Eurotiomycetidae</taxon>
        <taxon>Eurotiales</taxon>
        <taxon>Aspergillaceae</taxon>
        <taxon>Penicillium</taxon>
        <taxon>Penicillium chrysogenum species complex</taxon>
    </lineage>
</organism>
<dbReference type="PANTHER" id="PTHR34129">
    <property type="entry name" value="BLR1139 PROTEIN"/>
    <property type="match status" value="1"/>
</dbReference>
<dbReference type="InterPro" id="IPR009297">
    <property type="entry name" value="DUF952"/>
</dbReference>
<dbReference type="PANTHER" id="PTHR34129:SF1">
    <property type="entry name" value="DUF952 DOMAIN-CONTAINING PROTEIN"/>
    <property type="match status" value="1"/>
</dbReference>
<sequence>MGDSAPLYVYKIVPSTNPVREPLPERLPVSHIDQSSGFIHLLTAPQVPIALEAIFESEPMVYVLRIPYNKVRQDIRWETADGALREALPGEELCPHLYNEFNLGRDDVESIAVWINENGWEKVLLQTGTWLLY</sequence>
<protein>
    <submittedName>
        <fullName evidence="1">Uncharacterized protein</fullName>
    </submittedName>
</protein>
<evidence type="ECO:0000313" key="1">
    <source>
        <dbReference type="EMBL" id="KAJ5264864.1"/>
    </source>
</evidence>
<accession>A0ABQ8WGZ0</accession>
<dbReference type="SUPFAM" id="SSF56399">
    <property type="entry name" value="ADP-ribosylation"/>
    <property type="match status" value="1"/>
</dbReference>
<name>A0ABQ8WGZ0_PENCH</name>
<dbReference type="Proteomes" id="UP001220256">
    <property type="component" value="Unassembled WGS sequence"/>
</dbReference>
<dbReference type="Pfam" id="PF06108">
    <property type="entry name" value="DUF952"/>
    <property type="match status" value="1"/>
</dbReference>
<proteinExistence type="predicted"/>
<keyword evidence="2" id="KW-1185">Reference proteome</keyword>
<dbReference type="EMBL" id="JAPVEB010000004">
    <property type="protein sequence ID" value="KAJ5264864.1"/>
    <property type="molecule type" value="Genomic_DNA"/>
</dbReference>
<dbReference type="Gene3D" id="3.20.170.20">
    <property type="entry name" value="Protein of unknown function DUF952"/>
    <property type="match status" value="1"/>
</dbReference>